<dbReference type="GO" id="GO:0016020">
    <property type="term" value="C:membrane"/>
    <property type="evidence" value="ECO:0007669"/>
    <property type="project" value="TreeGrafter"/>
</dbReference>
<dbReference type="Proteomes" id="UP001497382">
    <property type="component" value="Unassembled WGS sequence"/>
</dbReference>
<dbReference type="AlphaFoldDB" id="A0AAV1ZA64"/>
<dbReference type="GO" id="GO:1902936">
    <property type="term" value="F:phosphatidylinositol bisphosphate binding"/>
    <property type="evidence" value="ECO:0007669"/>
    <property type="project" value="TreeGrafter"/>
</dbReference>
<dbReference type="InterPro" id="IPR001251">
    <property type="entry name" value="CRAL-TRIO_dom"/>
</dbReference>
<name>A0AAV1ZA64_9ARAC</name>
<dbReference type="InterPro" id="IPR036865">
    <property type="entry name" value="CRAL-TRIO_dom_sf"/>
</dbReference>
<dbReference type="Gene3D" id="3.40.525.10">
    <property type="entry name" value="CRAL-TRIO lipid binding domain"/>
    <property type="match status" value="1"/>
</dbReference>
<organism evidence="2 3">
    <name type="scientific">Larinioides sclopetarius</name>
    <dbReference type="NCBI Taxonomy" id="280406"/>
    <lineage>
        <taxon>Eukaryota</taxon>
        <taxon>Metazoa</taxon>
        <taxon>Ecdysozoa</taxon>
        <taxon>Arthropoda</taxon>
        <taxon>Chelicerata</taxon>
        <taxon>Arachnida</taxon>
        <taxon>Araneae</taxon>
        <taxon>Araneomorphae</taxon>
        <taxon>Entelegynae</taxon>
        <taxon>Araneoidea</taxon>
        <taxon>Araneidae</taxon>
        <taxon>Larinioides</taxon>
    </lineage>
</organism>
<evidence type="ECO:0000313" key="3">
    <source>
        <dbReference type="Proteomes" id="UP001497382"/>
    </source>
</evidence>
<feature type="domain" description="CRAL-TRIO" evidence="1">
    <location>
        <begin position="125"/>
        <end position="189"/>
    </location>
</feature>
<evidence type="ECO:0000259" key="1">
    <source>
        <dbReference type="Pfam" id="PF00650"/>
    </source>
</evidence>
<dbReference type="InterPro" id="IPR036273">
    <property type="entry name" value="CRAL/TRIO_N_dom_sf"/>
</dbReference>
<dbReference type="PANTHER" id="PTHR10174:SF130">
    <property type="entry name" value="ALPHA-TOCOPHEROL TRANSFER PROTEIN-LIKE"/>
    <property type="match status" value="1"/>
</dbReference>
<dbReference type="Pfam" id="PF00650">
    <property type="entry name" value="CRAL_TRIO"/>
    <property type="match status" value="1"/>
</dbReference>
<proteinExistence type="predicted"/>
<protein>
    <recommendedName>
        <fullName evidence="1">CRAL-TRIO domain-containing protein</fullName>
    </recommendedName>
</protein>
<accession>A0AAV1ZA64</accession>
<dbReference type="PANTHER" id="PTHR10174">
    <property type="entry name" value="ALPHA-TOCOPHEROL TRANSFER PROTEIN-RELATED"/>
    <property type="match status" value="1"/>
</dbReference>
<dbReference type="EMBL" id="CAXIEN010000035">
    <property type="protein sequence ID" value="CAL1268604.1"/>
    <property type="molecule type" value="Genomic_DNA"/>
</dbReference>
<gene>
    <name evidence="2" type="ORF">LARSCL_LOCUS4268</name>
</gene>
<comment type="caution">
    <text evidence="2">The sequence shown here is derived from an EMBL/GenBank/DDBJ whole genome shotgun (WGS) entry which is preliminary data.</text>
</comment>
<reference evidence="2 3" key="1">
    <citation type="submission" date="2024-04" db="EMBL/GenBank/DDBJ databases">
        <authorList>
            <person name="Rising A."/>
            <person name="Reimegard J."/>
            <person name="Sonavane S."/>
            <person name="Akerstrom W."/>
            <person name="Nylinder S."/>
            <person name="Hedman E."/>
            <person name="Kallberg Y."/>
        </authorList>
    </citation>
    <scope>NUCLEOTIDE SEQUENCE [LARGE SCALE GENOMIC DNA]</scope>
</reference>
<dbReference type="Gene3D" id="1.10.8.20">
    <property type="entry name" value="N-terminal domain of phosphatidylinositol transfer protein sec14p"/>
    <property type="match status" value="1"/>
</dbReference>
<sequence>MDKNVEKAKKLFGIAPFDNDSLPEFALKKCEVELKETPENKRNGFLELKRRIQADKEINNIDFHEDFLRQYLRRHKYDVKGAIKQMRNYVVFRRKEGKLFQNISDEYFTKGGVRNIVKILPFRCPDGCPVVHLHFGKWDCEKMPAEDLKRFAIMMFLQLFRDPMTQINGIKTIYDFKGTSLQHLKFATVGNMYLYYNLAIVSGIVKRCLPKILKGLL</sequence>
<dbReference type="SUPFAM" id="SSF52087">
    <property type="entry name" value="CRAL/TRIO domain"/>
    <property type="match status" value="1"/>
</dbReference>
<keyword evidence="3" id="KW-1185">Reference proteome</keyword>
<dbReference type="SUPFAM" id="SSF46938">
    <property type="entry name" value="CRAL/TRIO N-terminal domain"/>
    <property type="match status" value="1"/>
</dbReference>
<evidence type="ECO:0000313" key="2">
    <source>
        <dbReference type="EMBL" id="CAL1268604.1"/>
    </source>
</evidence>